<evidence type="ECO:0000256" key="2">
    <source>
        <dbReference type="SAM" id="SignalP"/>
    </source>
</evidence>
<evidence type="ECO:0000313" key="3">
    <source>
        <dbReference type="EMBL" id="KAE8396211.1"/>
    </source>
</evidence>
<keyword evidence="1" id="KW-1133">Transmembrane helix</keyword>
<dbReference type="AlphaFoldDB" id="A0A5N7CPT7"/>
<organism evidence="3">
    <name type="scientific">Petromyces alliaceus</name>
    <name type="common">Aspergillus alliaceus</name>
    <dbReference type="NCBI Taxonomy" id="209559"/>
    <lineage>
        <taxon>Eukaryota</taxon>
        <taxon>Fungi</taxon>
        <taxon>Dikarya</taxon>
        <taxon>Ascomycota</taxon>
        <taxon>Pezizomycotina</taxon>
        <taxon>Eurotiomycetes</taxon>
        <taxon>Eurotiomycetidae</taxon>
        <taxon>Eurotiales</taxon>
        <taxon>Aspergillaceae</taxon>
        <taxon>Aspergillus</taxon>
        <taxon>Aspergillus subgen. Circumdati</taxon>
    </lineage>
</organism>
<sequence>MSFCAFVSLFYFFLFILPPSNSCAFPSLLLPFVCFALYPAFPSCCYTSHYAVFIYANVFSTFALASYWQQREYS</sequence>
<evidence type="ECO:0000256" key="1">
    <source>
        <dbReference type="SAM" id="Phobius"/>
    </source>
</evidence>
<protein>
    <recommendedName>
        <fullName evidence="4">Secreted peptide</fullName>
    </recommendedName>
</protein>
<proteinExistence type="predicted"/>
<gene>
    <name evidence="3" type="ORF">BDV23DRAFT_45997</name>
</gene>
<feature type="transmembrane region" description="Helical" evidence="1">
    <location>
        <begin position="48"/>
        <end position="68"/>
    </location>
</feature>
<dbReference type="Proteomes" id="UP000326877">
    <property type="component" value="Unassembled WGS sequence"/>
</dbReference>
<feature type="chain" id="PRO_5024788943" description="Secreted peptide" evidence="2">
    <location>
        <begin position="25"/>
        <end position="74"/>
    </location>
</feature>
<keyword evidence="1" id="KW-0472">Membrane</keyword>
<name>A0A5N7CPT7_PETAA</name>
<keyword evidence="2" id="KW-0732">Signal</keyword>
<accession>A0A5N7CPT7</accession>
<reference evidence="3" key="1">
    <citation type="submission" date="2019-04" db="EMBL/GenBank/DDBJ databases">
        <title>Friends and foes A comparative genomics studyof 23 Aspergillus species from section Flavi.</title>
        <authorList>
            <consortium name="DOE Joint Genome Institute"/>
            <person name="Kjaerbolling I."/>
            <person name="Vesth T."/>
            <person name="Frisvad J.C."/>
            <person name="Nybo J.L."/>
            <person name="Theobald S."/>
            <person name="Kildgaard S."/>
            <person name="Isbrandt T."/>
            <person name="Kuo A."/>
            <person name="Sato A."/>
            <person name="Lyhne E.K."/>
            <person name="Kogle M.E."/>
            <person name="Wiebenga A."/>
            <person name="Kun R.S."/>
            <person name="Lubbers R.J."/>
            <person name="Makela M.R."/>
            <person name="Barry K."/>
            <person name="Chovatia M."/>
            <person name="Clum A."/>
            <person name="Daum C."/>
            <person name="Haridas S."/>
            <person name="He G."/>
            <person name="LaButti K."/>
            <person name="Lipzen A."/>
            <person name="Mondo S."/>
            <person name="Riley R."/>
            <person name="Salamov A."/>
            <person name="Simmons B.A."/>
            <person name="Magnuson J.K."/>
            <person name="Henrissat B."/>
            <person name="Mortensen U.H."/>
            <person name="Larsen T.O."/>
            <person name="Devries R.P."/>
            <person name="Grigoriev I.V."/>
            <person name="Machida M."/>
            <person name="Baker S.E."/>
            <person name="Andersen M.R."/>
        </authorList>
    </citation>
    <scope>NUCLEOTIDE SEQUENCE [LARGE SCALE GENOMIC DNA]</scope>
    <source>
        <strain evidence="3">IBT 14317</strain>
    </source>
</reference>
<evidence type="ECO:0008006" key="4">
    <source>
        <dbReference type="Google" id="ProtNLM"/>
    </source>
</evidence>
<keyword evidence="1" id="KW-0812">Transmembrane</keyword>
<feature type="signal peptide" evidence="2">
    <location>
        <begin position="1"/>
        <end position="24"/>
    </location>
</feature>
<dbReference type="EMBL" id="ML735215">
    <property type="protein sequence ID" value="KAE8396211.1"/>
    <property type="molecule type" value="Genomic_DNA"/>
</dbReference>